<dbReference type="RefSeq" id="WP_043777873.1">
    <property type="nucleotide sequence ID" value="NZ_CP021084.1"/>
</dbReference>
<dbReference type="GO" id="GO:0005524">
    <property type="term" value="F:ATP binding"/>
    <property type="evidence" value="ECO:0007669"/>
    <property type="project" value="UniProtKB-KW"/>
</dbReference>
<evidence type="ECO:0000256" key="2">
    <source>
        <dbReference type="ARBA" id="ARBA00022840"/>
    </source>
</evidence>
<dbReference type="SUPFAM" id="SSF52540">
    <property type="entry name" value="P-loop containing nucleoside triphosphate hydrolases"/>
    <property type="match status" value="1"/>
</dbReference>
<dbReference type="Proteomes" id="UP000259030">
    <property type="component" value="Plasmid pDFI3"/>
</dbReference>
<dbReference type="EMBL" id="CP021084">
    <property type="protein sequence ID" value="ASN83308.1"/>
    <property type="molecule type" value="Genomic_DNA"/>
</dbReference>
<protein>
    <submittedName>
        <fullName evidence="4">AAA family ATPase</fullName>
    </submittedName>
</protein>
<keyword evidence="5" id="KW-1185">Reference proteome</keyword>
<feature type="domain" description="AAA+ ATPase" evidence="3">
    <location>
        <begin position="124"/>
        <end position="263"/>
    </location>
</feature>
<dbReference type="KEGG" id="dfc:DFI_19110"/>
<dbReference type="AlphaFoldDB" id="A0A221T324"/>
<dbReference type="PANTHER" id="PTHR20953">
    <property type="entry name" value="KINASE-RELATED"/>
    <property type="match status" value="1"/>
</dbReference>
<dbReference type="InterPro" id="IPR045735">
    <property type="entry name" value="Spore_III_AA_AAA+_ATPase"/>
</dbReference>
<keyword evidence="1" id="KW-0547">Nucleotide-binding</keyword>
<proteinExistence type="predicted"/>
<keyword evidence="2" id="KW-0067">ATP-binding</keyword>
<evidence type="ECO:0000259" key="3">
    <source>
        <dbReference type="SMART" id="SM00382"/>
    </source>
</evidence>
<dbReference type="SMART" id="SM00382">
    <property type="entry name" value="AAA"/>
    <property type="match status" value="1"/>
</dbReference>
<accession>A0A221T324</accession>
<name>A0A221T324_9DEIO</name>
<gene>
    <name evidence="4" type="ORF">DFI_19110</name>
</gene>
<keyword evidence="4" id="KW-0614">Plasmid</keyword>
<evidence type="ECO:0000256" key="1">
    <source>
        <dbReference type="ARBA" id="ARBA00022741"/>
    </source>
</evidence>
<reference evidence="4 5" key="1">
    <citation type="submission" date="2017-05" db="EMBL/GenBank/DDBJ databases">
        <title>The complete genome sequence of Deinococcus ficus isolated from the rhizosphere of the Ficus religiosa L. in Taiwan.</title>
        <authorList>
            <person name="Wu K.-M."/>
            <person name="Liao T.-L."/>
            <person name="Liu Y.-M."/>
            <person name="Young C.-C."/>
            <person name="Tsai S.-F."/>
        </authorList>
    </citation>
    <scope>NUCLEOTIDE SEQUENCE [LARGE SCALE GENOMIC DNA]</scope>
    <source>
        <strain evidence="4 5">CC-FR2-10</strain>
        <plasmid evidence="5">pdfi3</plasmid>
    </source>
</reference>
<organism evidence="4 5">
    <name type="scientific">Deinococcus ficus</name>
    <dbReference type="NCBI Taxonomy" id="317577"/>
    <lineage>
        <taxon>Bacteria</taxon>
        <taxon>Thermotogati</taxon>
        <taxon>Deinococcota</taxon>
        <taxon>Deinococci</taxon>
        <taxon>Deinococcales</taxon>
        <taxon>Deinococcaceae</taxon>
        <taxon>Deinococcus</taxon>
    </lineage>
</organism>
<sequence>MRPIDITTQAEYDAILDILPGKVLDLVASRIHQVEEIVLDQGQNLKLKLDGLRLEFPIPITETEINYTQKKVGKFRDDGRRGLPGTLHRISGDFDEDGLVDKITVRVARAIMGVAEPLRKIIEDAHGIAVIGPPAVGKTTLLRDVARIRAEKLGSGLIIIDSSNEITGDGKTPHPMMSRVRRFKVGDPEQQAPKLRRAIRNHGPEEILMDEVGYNGDVPLLVSASKFGVSVIATMHGKVLGDVLRNPPLLPLLGVAIDERNGELVKRSDTCFDTAIEVRAKGRYLVHQNLNGAVEELLAGAEPQGLKVGLWPELKPTLNA</sequence>
<dbReference type="Pfam" id="PF19568">
    <property type="entry name" value="Spore_III_AA"/>
    <property type="match status" value="1"/>
</dbReference>
<evidence type="ECO:0000313" key="5">
    <source>
        <dbReference type="Proteomes" id="UP000259030"/>
    </source>
</evidence>
<dbReference type="PANTHER" id="PTHR20953:SF3">
    <property type="entry name" value="P-LOOP CONTAINING NUCLEOSIDE TRIPHOSPHATE HYDROLASES SUPERFAMILY PROTEIN"/>
    <property type="match status" value="1"/>
</dbReference>
<dbReference type="Gene3D" id="3.40.50.300">
    <property type="entry name" value="P-loop containing nucleotide triphosphate hydrolases"/>
    <property type="match status" value="1"/>
</dbReference>
<evidence type="ECO:0000313" key="4">
    <source>
        <dbReference type="EMBL" id="ASN83308.1"/>
    </source>
</evidence>
<geneLocation type="plasmid" evidence="5">
    <name>pdfi3</name>
</geneLocation>
<dbReference type="InterPro" id="IPR027417">
    <property type="entry name" value="P-loop_NTPase"/>
</dbReference>
<dbReference type="InterPro" id="IPR003593">
    <property type="entry name" value="AAA+_ATPase"/>
</dbReference>